<dbReference type="PROSITE" id="PS01319">
    <property type="entry name" value="RBFA"/>
    <property type="match status" value="1"/>
</dbReference>
<dbReference type="RefSeq" id="WP_062691297.1">
    <property type="nucleotide sequence ID" value="NZ_AP024850.1"/>
</dbReference>
<dbReference type="Proteomes" id="UP000215999">
    <property type="component" value="Unassembled WGS sequence"/>
</dbReference>
<protein>
    <recommendedName>
        <fullName evidence="3">Ribosome-binding factor A</fullName>
    </recommendedName>
</protein>
<dbReference type="GO" id="GO:0005829">
    <property type="term" value="C:cytosol"/>
    <property type="evidence" value="ECO:0007669"/>
    <property type="project" value="TreeGrafter"/>
</dbReference>
<dbReference type="InterPro" id="IPR015946">
    <property type="entry name" value="KH_dom-like_a/b"/>
</dbReference>
<dbReference type="SUPFAM" id="SSF89919">
    <property type="entry name" value="Ribosome-binding factor A, RbfA"/>
    <property type="match status" value="1"/>
</dbReference>
<dbReference type="PANTHER" id="PTHR33515">
    <property type="entry name" value="RIBOSOME-BINDING FACTOR A, CHLOROPLASTIC-RELATED"/>
    <property type="match status" value="1"/>
</dbReference>
<accession>A0AAW7Y5J9</accession>
<comment type="subcellular location">
    <subcellularLocation>
        <location evidence="3">Cytoplasm</location>
    </subcellularLocation>
</comment>
<dbReference type="InterPro" id="IPR023799">
    <property type="entry name" value="RbfA_dom_sf"/>
</dbReference>
<comment type="caution">
    <text evidence="5">The sequence shown here is derived from an EMBL/GenBank/DDBJ whole genome shotgun (WGS) entry which is preliminary data.</text>
</comment>
<reference evidence="6 7" key="1">
    <citation type="journal article" date="2016" name="Antonie Van Leeuwenhoek">
        <title>Photobacterium sanguinicancri sp. nov. isolated from marine animals.</title>
        <authorList>
            <person name="Gomez-Gil B."/>
            <person name="Roque A."/>
            <person name="Rotllant G."/>
            <person name="Romalde J.L."/>
            <person name="Doce A."/>
            <person name="Eggermont M."/>
            <person name="Defoirdt T."/>
        </authorList>
    </citation>
    <scope>NUCLEOTIDE SEQUENCE [LARGE SCALE GENOMIC DNA]</scope>
    <source>
        <strain evidence="6 7">CAIM 1827</strain>
    </source>
</reference>
<evidence type="ECO:0000313" key="7">
    <source>
        <dbReference type="Proteomes" id="UP000215999"/>
    </source>
</evidence>
<evidence type="ECO:0000313" key="6">
    <source>
        <dbReference type="EMBL" id="OZS45883.1"/>
    </source>
</evidence>
<dbReference type="Proteomes" id="UP001170624">
    <property type="component" value="Unassembled WGS sequence"/>
</dbReference>
<evidence type="ECO:0000256" key="1">
    <source>
        <dbReference type="ARBA" id="ARBA00022490"/>
    </source>
</evidence>
<comment type="subunit">
    <text evidence="3">Monomer. Binds 30S ribosomal subunits, but not 50S ribosomal subunits or 70S ribosomes.</text>
</comment>
<evidence type="ECO:0000256" key="2">
    <source>
        <dbReference type="ARBA" id="ARBA00022517"/>
    </source>
</evidence>
<dbReference type="PANTHER" id="PTHR33515:SF1">
    <property type="entry name" value="RIBOSOME-BINDING FACTOR A, CHLOROPLASTIC-RELATED"/>
    <property type="match status" value="1"/>
</dbReference>
<feature type="compositionally biased region" description="Basic and acidic residues" evidence="4">
    <location>
        <begin position="116"/>
        <end position="125"/>
    </location>
</feature>
<comment type="function">
    <text evidence="3">One of several proteins that assist in the late maturation steps of the functional core of the 30S ribosomal subunit. Associates with free 30S ribosomal subunits (but not with 30S subunits that are part of 70S ribosomes or polysomes). Required for efficient processing of 16S rRNA. May interact with the 5'-terminal helix region of 16S rRNA.</text>
</comment>
<evidence type="ECO:0000256" key="3">
    <source>
        <dbReference type="HAMAP-Rule" id="MF_00003"/>
    </source>
</evidence>
<dbReference type="EMBL" id="JAUOPU010000011">
    <property type="protein sequence ID" value="MDO6543290.1"/>
    <property type="molecule type" value="Genomic_DNA"/>
</dbReference>
<gene>
    <name evidence="3 5" type="primary">rbfA</name>
    <name evidence="6" type="ORF">ASV53_00650</name>
    <name evidence="5" type="ORF">Q4568_12145</name>
</gene>
<sequence>MAKEFSRTQRVAQQLQKELAVILQRELKDPRIGMTTISSVDVSRDMGYAKIYVTFLTIGEQTPEGSLEVLREMAPYIRSLLGKQIRLRVTPELTFIYDQSLTEGMRISNLVSQAVRDDEERHVDDETGSENSVEKGEE</sequence>
<dbReference type="FunFam" id="3.30.300.20:FF:000007">
    <property type="entry name" value="Ribosome-binding factor A"/>
    <property type="match status" value="1"/>
</dbReference>
<feature type="region of interest" description="Disordered" evidence="4">
    <location>
        <begin position="116"/>
        <end position="138"/>
    </location>
</feature>
<dbReference type="InterPro" id="IPR000238">
    <property type="entry name" value="RbfA"/>
</dbReference>
<evidence type="ECO:0000313" key="8">
    <source>
        <dbReference type="Proteomes" id="UP001170624"/>
    </source>
</evidence>
<organism evidence="5 8">
    <name type="scientific">Photobacterium sanguinicancri</name>
    <dbReference type="NCBI Taxonomy" id="875932"/>
    <lineage>
        <taxon>Bacteria</taxon>
        <taxon>Pseudomonadati</taxon>
        <taxon>Pseudomonadota</taxon>
        <taxon>Gammaproteobacteria</taxon>
        <taxon>Vibrionales</taxon>
        <taxon>Vibrionaceae</taxon>
        <taxon>Photobacterium</taxon>
    </lineage>
</organism>
<reference evidence="6" key="2">
    <citation type="submission" date="2017-07" db="EMBL/GenBank/DDBJ databases">
        <authorList>
            <person name="Gomez-Gil B."/>
            <person name="Enciso-Ibarra K."/>
        </authorList>
    </citation>
    <scope>NUCLEOTIDE SEQUENCE</scope>
    <source>
        <strain evidence="6">CAIM 1827</strain>
    </source>
</reference>
<reference evidence="5" key="3">
    <citation type="submission" date="2023-07" db="EMBL/GenBank/DDBJ databases">
        <title>Genome content predicts the carbon catabolic preferences of heterotrophic bacteria.</title>
        <authorList>
            <person name="Gralka M."/>
        </authorList>
    </citation>
    <scope>NUCLEOTIDE SEQUENCE</scope>
    <source>
        <strain evidence="5">G2M05</strain>
    </source>
</reference>
<keyword evidence="7" id="KW-1185">Reference proteome</keyword>
<dbReference type="HAMAP" id="MF_00003">
    <property type="entry name" value="RbfA"/>
    <property type="match status" value="1"/>
</dbReference>
<dbReference type="GO" id="GO:0030490">
    <property type="term" value="P:maturation of SSU-rRNA"/>
    <property type="evidence" value="ECO:0007669"/>
    <property type="project" value="UniProtKB-UniRule"/>
</dbReference>
<dbReference type="EMBL" id="NOIF01000002">
    <property type="protein sequence ID" value="OZS45883.1"/>
    <property type="molecule type" value="Genomic_DNA"/>
</dbReference>
<proteinExistence type="inferred from homology"/>
<evidence type="ECO:0000313" key="5">
    <source>
        <dbReference type="EMBL" id="MDO6543290.1"/>
    </source>
</evidence>
<dbReference type="Pfam" id="PF02033">
    <property type="entry name" value="RBFA"/>
    <property type="match status" value="1"/>
</dbReference>
<dbReference type="InterPro" id="IPR020053">
    <property type="entry name" value="Ribosome-bd_factorA_CS"/>
</dbReference>
<dbReference type="NCBIfam" id="TIGR00082">
    <property type="entry name" value="rbfA"/>
    <property type="match status" value="1"/>
</dbReference>
<dbReference type="AlphaFoldDB" id="A0AAW7Y5J9"/>
<keyword evidence="1 3" id="KW-0963">Cytoplasm</keyword>
<keyword evidence="2 3" id="KW-0690">Ribosome biogenesis</keyword>
<dbReference type="Gene3D" id="3.30.300.20">
    <property type="match status" value="1"/>
</dbReference>
<evidence type="ECO:0000256" key="4">
    <source>
        <dbReference type="SAM" id="MobiDB-lite"/>
    </source>
</evidence>
<dbReference type="GO" id="GO:0043024">
    <property type="term" value="F:ribosomal small subunit binding"/>
    <property type="evidence" value="ECO:0007669"/>
    <property type="project" value="TreeGrafter"/>
</dbReference>
<name>A0AAW7Y5J9_9GAMM</name>
<comment type="similarity">
    <text evidence="3">Belongs to the RbfA family.</text>
</comment>